<gene>
    <name evidence="1" type="ORF">AMTR_s00612p00008240</name>
</gene>
<keyword evidence="2" id="KW-1185">Reference proteome</keyword>
<organism evidence="1 2">
    <name type="scientific">Amborella trichopoda</name>
    <dbReference type="NCBI Taxonomy" id="13333"/>
    <lineage>
        <taxon>Eukaryota</taxon>
        <taxon>Viridiplantae</taxon>
        <taxon>Streptophyta</taxon>
        <taxon>Embryophyta</taxon>
        <taxon>Tracheophyta</taxon>
        <taxon>Spermatophyta</taxon>
        <taxon>Magnoliopsida</taxon>
        <taxon>Amborellales</taxon>
        <taxon>Amborellaceae</taxon>
        <taxon>Amborella</taxon>
    </lineage>
</organism>
<name>W1NPT9_AMBTC</name>
<sequence>MKFNISIVFKALKGLESLPLVLANVILRENAPELMNIILDNCENFANTVIVSLNEKPMHS</sequence>
<reference evidence="2" key="1">
    <citation type="journal article" date="2013" name="Science">
        <title>The Amborella genome and the evolution of flowering plants.</title>
        <authorList>
            <consortium name="Amborella Genome Project"/>
        </authorList>
    </citation>
    <scope>NUCLEOTIDE SEQUENCE [LARGE SCALE GENOMIC DNA]</scope>
</reference>
<dbReference type="Gramene" id="ERM98876">
    <property type="protein sequence ID" value="ERM98876"/>
    <property type="gene ID" value="AMTR_s00612p00008240"/>
</dbReference>
<evidence type="ECO:0000313" key="1">
    <source>
        <dbReference type="EMBL" id="ERM98876.1"/>
    </source>
</evidence>
<evidence type="ECO:0000313" key="2">
    <source>
        <dbReference type="Proteomes" id="UP000017836"/>
    </source>
</evidence>
<protein>
    <submittedName>
        <fullName evidence="1">Uncharacterized protein</fullName>
    </submittedName>
</protein>
<proteinExistence type="predicted"/>
<dbReference type="HOGENOM" id="CLU_2944800_0_0_1"/>
<dbReference type="EMBL" id="KI395160">
    <property type="protein sequence ID" value="ERM98876.1"/>
    <property type="molecule type" value="Genomic_DNA"/>
</dbReference>
<dbReference type="AlphaFoldDB" id="W1NPT9"/>
<dbReference type="Proteomes" id="UP000017836">
    <property type="component" value="Unassembled WGS sequence"/>
</dbReference>
<accession>W1NPT9</accession>